<dbReference type="Proteomes" id="UP000000925">
    <property type="component" value="Chromosome"/>
</dbReference>
<evidence type="ECO:0000313" key="2">
    <source>
        <dbReference type="Proteomes" id="UP000000925"/>
    </source>
</evidence>
<organism evidence="1 2">
    <name type="scientific">Coraliomargarita akajimensis (strain DSM 45221 / IAM 15411 / JCM 23193 / KCTC 12865 / 04OKA010-24)</name>
    <dbReference type="NCBI Taxonomy" id="583355"/>
    <lineage>
        <taxon>Bacteria</taxon>
        <taxon>Pseudomonadati</taxon>
        <taxon>Verrucomicrobiota</taxon>
        <taxon>Opitutia</taxon>
        <taxon>Puniceicoccales</taxon>
        <taxon>Coraliomargaritaceae</taxon>
        <taxon>Coraliomargarita</taxon>
    </lineage>
</organism>
<dbReference type="KEGG" id="caa:Caka_2631"/>
<reference evidence="1 2" key="1">
    <citation type="journal article" date="2010" name="Stand. Genomic Sci.">
        <title>Complete genome sequence of Coraliomargarita akajimensis type strain (04OKA010-24).</title>
        <authorList>
            <person name="Mavromatis K."/>
            <person name="Abt B."/>
            <person name="Brambilla E."/>
            <person name="Lapidus A."/>
            <person name="Copeland A."/>
            <person name="Deshpande S."/>
            <person name="Nolan M."/>
            <person name="Lucas S."/>
            <person name="Tice H."/>
            <person name="Cheng J.F."/>
            <person name="Han C."/>
            <person name="Detter J.C."/>
            <person name="Woyke T."/>
            <person name="Goodwin L."/>
            <person name="Pitluck S."/>
            <person name="Held B."/>
            <person name="Brettin T."/>
            <person name="Tapia R."/>
            <person name="Ivanova N."/>
            <person name="Mikhailova N."/>
            <person name="Pati A."/>
            <person name="Liolios K."/>
            <person name="Chen A."/>
            <person name="Palaniappan K."/>
            <person name="Land M."/>
            <person name="Hauser L."/>
            <person name="Chang Y.J."/>
            <person name="Jeffries C.D."/>
            <person name="Rohde M."/>
            <person name="Goker M."/>
            <person name="Bristow J."/>
            <person name="Eisen J.A."/>
            <person name="Markowitz V."/>
            <person name="Hugenholtz P."/>
            <person name="Klenk H.P."/>
            <person name="Kyrpides N.C."/>
        </authorList>
    </citation>
    <scope>NUCLEOTIDE SEQUENCE [LARGE SCALE GENOMIC DNA]</scope>
    <source>
        <strain evidence="2">DSM 45221 / IAM 15411 / JCM 23193 / KCTC 12865</strain>
    </source>
</reference>
<name>D5EPR4_CORAD</name>
<dbReference type="EMBL" id="CP001998">
    <property type="protein sequence ID" value="ADE55647.1"/>
    <property type="molecule type" value="Genomic_DNA"/>
</dbReference>
<dbReference type="STRING" id="583355.Caka_2631"/>
<dbReference type="HOGENOM" id="CLU_3326907_0_0_0"/>
<gene>
    <name evidence="1" type="ordered locus">Caka_2631</name>
</gene>
<proteinExistence type="predicted"/>
<dbReference type="AlphaFoldDB" id="D5EPR4"/>
<sequence>MAIDQPDWDYRERSSSGLIGDLEFDYDLDLLRHLHSVP</sequence>
<accession>D5EPR4</accession>
<keyword evidence="2" id="KW-1185">Reference proteome</keyword>
<evidence type="ECO:0000313" key="1">
    <source>
        <dbReference type="EMBL" id="ADE55647.1"/>
    </source>
</evidence>
<protein>
    <submittedName>
        <fullName evidence="1">Uncharacterized protein</fullName>
    </submittedName>
</protein>